<dbReference type="InParanoid" id="K1QED0"/>
<accession>K1QED0</accession>
<gene>
    <name evidence="1" type="ORF">CGI_10025461</name>
</gene>
<organism evidence="1">
    <name type="scientific">Magallana gigas</name>
    <name type="common">Pacific oyster</name>
    <name type="synonym">Crassostrea gigas</name>
    <dbReference type="NCBI Taxonomy" id="29159"/>
    <lineage>
        <taxon>Eukaryota</taxon>
        <taxon>Metazoa</taxon>
        <taxon>Spiralia</taxon>
        <taxon>Lophotrochozoa</taxon>
        <taxon>Mollusca</taxon>
        <taxon>Bivalvia</taxon>
        <taxon>Autobranchia</taxon>
        <taxon>Pteriomorphia</taxon>
        <taxon>Ostreida</taxon>
        <taxon>Ostreoidea</taxon>
        <taxon>Ostreidae</taxon>
        <taxon>Magallana</taxon>
    </lineage>
</organism>
<reference evidence="1" key="1">
    <citation type="journal article" date="2012" name="Nature">
        <title>The oyster genome reveals stress adaptation and complexity of shell formation.</title>
        <authorList>
            <person name="Zhang G."/>
            <person name="Fang X."/>
            <person name="Guo X."/>
            <person name="Li L."/>
            <person name="Luo R."/>
            <person name="Xu F."/>
            <person name="Yang P."/>
            <person name="Zhang L."/>
            <person name="Wang X."/>
            <person name="Qi H."/>
            <person name="Xiong Z."/>
            <person name="Que H."/>
            <person name="Xie Y."/>
            <person name="Holland P.W."/>
            <person name="Paps J."/>
            <person name="Zhu Y."/>
            <person name="Wu F."/>
            <person name="Chen Y."/>
            <person name="Wang J."/>
            <person name="Peng C."/>
            <person name="Meng J."/>
            <person name="Yang L."/>
            <person name="Liu J."/>
            <person name="Wen B."/>
            <person name="Zhang N."/>
            <person name="Huang Z."/>
            <person name="Zhu Q."/>
            <person name="Feng Y."/>
            <person name="Mount A."/>
            <person name="Hedgecock D."/>
            <person name="Xu Z."/>
            <person name="Liu Y."/>
            <person name="Domazet-Loso T."/>
            <person name="Du Y."/>
            <person name="Sun X."/>
            <person name="Zhang S."/>
            <person name="Liu B."/>
            <person name="Cheng P."/>
            <person name="Jiang X."/>
            <person name="Li J."/>
            <person name="Fan D."/>
            <person name="Wang W."/>
            <person name="Fu W."/>
            <person name="Wang T."/>
            <person name="Wang B."/>
            <person name="Zhang J."/>
            <person name="Peng Z."/>
            <person name="Li Y."/>
            <person name="Li N."/>
            <person name="Wang J."/>
            <person name="Chen M."/>
            <person name="He Y."/>
            <person name="Tan F."/>
            <person name="Song X."/>
            <person name="Zheng Q."/>
            <person name="Huang R."/>
            <person name="Yang H."/>
            <person name="Du X."/>
            <person name="Chen L."/>
            <person name="Yang M."/>
            <person name="Gaffney P.M."/>
            <person name="Wang S."/>
            <person name="Luo L."/>
            <person name="She Z."/>
            <person name="Ming Y."/>
            <person name="Huang W."/>
            <person name="Zhang S."/>
            <person name="Huang B."/>
            <person name="Zhang Y."/>
            <person name="Qu T."/>
            <person name="Ni P."/>
            <person name="Miao G."/>
            <person name="Wang J."/>
            <person name="Wang Q."/>
            <person name="Steinberg C.E."/>
            <person name="Wang H."/>
            <person name="Li N."/>
            <person name="Qian L."/>
            <person name="Zhang G."/>
            <person name="Li Y."/>
            <person name="Yang H."/>
            <person name="Liu X."/>
            <person name="Wang J."/>
            <person name="Yin Y."/>
            <person name="Wang J."/>
        </authorList>
    </citation>
    <scope>NUCLEOTIDE SEQUENCE [LARGE SCALE GENOMIC DNA]</scope>
    <source>
        <strain evidence="1">05x7-T-G4-1.051#20</strain>
    </source>
</reference>
<dbReference type="AlphaFoldDB" id="K1QED0"/>
<protein>
    <submittedName>
        <fullName evidence="1">Uncharacterized protein</fullName>
    </submittedName>
</protein>
<dbReference type="HOGENOM" id="CLU_2252598_0_0_1"/>
<dbReference type="EMBL" id="JH818671">
    <property type="protein sequence ID" value="EKC29454.1"/>
    <property type="molecule type" value="Genomic_DNA"/>
</dbReference>
<sequence length="104" mass="11415">MRGGAEPSMDFTDTKHFCKQSVTNLDGLPQFLDGQQRCPTLVAAGTQRYWTGSVVLSLYPLVRLGSWESYSSGCSSVVCLFAFIRDFSDLCTNLSLCDWGSGDN</sequence>
<evidence type="ECO:0000313" key="1">
    <source>
        <dbReference type="EMBL" id="EKC29454.1"/>
    </source>
</evidence>
<name>K1QED0_MAGGI</name>
<proteinExistence type="predicted"/>